<evidence type="ECO:0000256" key="1">
    <source>
        <dbReference type="ARBA" id="ARBA00022441"/>
    </source>
</evidence>
<dbReference type="PANTHER" id="PTHR45632">
    <property type="entry name" value="LD33804P"/>
    <property type="match status" value="1"/>
</dbReference>
<dbReference type="EMBL" id="JAXUIC010000011">
    <property type="protein sequence ID" value="KAK4562676.1"/>
    <property type="molecule type" value="Genomic_DNA"/>
</dbReference>
<accession>A0AAN7E3S2</accession>
<keyword evidence="4" id="KW-1185">Reference proteome</keyword>
<name>A0AAN7E3S2_QUERU</name>
<sequence length="400" mass="45953">MEVVDYEYEIGVCGHRWAPFQLEESNDPHQVEEWYACKIPYSSSCSSPEIKVYPSLPDPFSSVKLFGVRNTHAYGGSRLYTIGGIDPTSDSKIVDPLDYNIYKLWTLKRDSDSDGGWKPLPPMNFPYRRFSCSIVLDGKLYVFDGFSSEFSENCGWMEVYDPISDTWESLPSPPLPVPPFSVRMYAALESKQQIVVALLCDPKLKNFFTLFTYNISNRCWTKLAHHFEVQPGYPLSIYRTPVAVGNTLYWGSVHFDRGYDDISIHAHAYDLYRDKWLLGSFNIFHRGVNSPILLEDELLVDTAHTPPLLHLADQKFCIFLHSAIRKREGNKHDYVNFLILEISPPIFDHDKDKDKDKDNSTDLDHSSILCISIVSIHKFPFDGKLSFYNSMLLDQTKVVK</sequence>
<keyword evidence="2" id="KW-0677">Repeat</keyword>
<dbReference type="Pfam" id="PF01344">
    <property type="entry name" value="Kelch_1"/>
    <property type="match status" value="1"/>
</dbReference>
<evidence type="ECO:0000256" key="2">
    <source>
        <dbReference type="ARBA" id="ARBA00022737"/>
    </source>
</evidence>
<reference evidence="3 4" key="1">
    <citation type="journal article" date="2023" name="G3 (Bethesda)">
        <title>A haplotype-resolved chromosome-scale genome for Quercus rubra L. provides insights into the genetics of adaptive traits for red oak species.</title>
        <authorList>
            <person name="Kapoor B."/>
            <person name="Jenkins J."/>
            <person name="Schmutz J."/>
            <person name="Zhebentyayeva T."/>
            <person name="Kuelheim C."/>
            <person name="Coggeshall M."/>
            <person name="Heim C."/>
            <person name="Lasky J.R."/>
            <person name="Leites L."/>
            <person name="Islam-Faridi N."/>
            <person name="Romero-Severson J."/>
            <person name="DeLeo V.L."/>
            <person name="Lucas S.M."/>
            <person name="Lazic D."/>
            <person name="Gailing O."/>
            <person name="Carlson J."/>
            <person name="Staton M."/>
        </authorList>
    </citation>
    <scope>NUCLEOTIDE SEQUENCE [LARGE SCALE GENOMIC DNA]</scope>
    <source>
        <strain evidence="3">Pseudo-F2</strain>
    </source>
</reference>
<dbReference type="InterPro" id="IPR015915">
    <property type="entry name" value="Kelch-typ_b-propeller"/>
</dbReference>
<proteinExistence type="predicted"/>
<comment type="caution">
    <text evidence="3">The sequence shown here is derived from an EMBL/GenBank/DDBJ whole genome shotgun (WGS) entry which is preliminary data.</text>
</comment>
<dbReference type="PANTHER" id="PTHR45632:SF3">
    <property type="entry name" value="KELCH-LIKE PROTEIN 32"/>
    <property type="match status" value="1"/>
</dbReference>
<gene>
    <name evidence="3" type="ORF">RGQ29_005251</name>
</gene>
<dbReference type="InterPro" id="IPR006652">
    <property type="entry name" value="Kelch_1"/>
</dbReference>
<dbReference type="AlphaFoldDB" id="A0AAN7E3S2"/>
<dbReference type="Gene3D" id="2.120.10.80">
    <property type="entry name" value="Kelch-type beta propeller"/>
    <property type="match status" value="1"/>
</dbReference>
<keyword evidence="1" id="KW-0880">Kelch repeat</keyword>
<dbReference type="Proteomes" id="UP001324115">
    <property type="component" value="Unassembled WGS sequence"/>
</dbReference>
<dbReference type="SUPFAM" id="SSF117281">
    <property type="entry name" value="Kelch motif"/>
    <property type="match status" value="1"/>
</dbReference>
<evidence type="ECO:0000313" key="3">
    <source>
        <dbReference type="EMBL" id="KAK4562676.1"/>
    </source>
</evidence>
<protein>
    <submittedName>
        <fullName evidence="3">Uncharacterized protein</fullName>
    </submittedName>
</protein>
<organism evidence="3 4">
    <name type="scientific">Quercus rubra</name>
    <name type="common">Northern red oak</name>
    <name type="synonym">Quercus borealis</name>
    <dbReference type="NCBI Taxonomy" id="3512"/>
    <lineage>
        <taxon>Eukaryota</taxon>
        <taxon>Viridiplantae</taxon>
        <taxon>Streptophyta</taxon>
        <taxon>Embryophyta</taxon>
        <taxon>Tracheophyta</taxon>
        <taxon>Spermatophyta</taxon>
        <taxon>Magnoliopsida</taxon>
        <taxon>eudicotyledons</taxon>
        <taxon>Gunneridae</taxon>
        <taxon>Pentapetalae</taxon>
        <taxon>rosids</taxon>
        <taxon>fabids</taxon>
        <taxon>Fagales</taxon>
        <taxon>Fagaceae</taxon>
        <taxon>Quercus</taxon>
    </lineage>
</organism>
<evidence type="ECO:0000313" key="4">
    <source>
        <dbReference type="Proteomes" id="UP001324115"/>
    </source>
</evidence>